<dbReference type="AlphaFoldDB" id="A0A3A9A6W7"/>
<organism evidence="1 2">
    <name type="scientific">Parablautia intestinalis</name>
    <dbReference type="NCBI Taxonomy" id="2320100"/>
    <lineage>
        <taxon>Bacteria</taxon>
        <taxon>Bacillati</taxon>
        <taxon>Bacillota</taxon>
        <taxon>Clostridia</taxon>
        <taxon>Lachnospirales</taxon>
        <taxon>Lachnospiraceae</taxon>
        <taxon>Parablautia</taxon>
    </lineage>
</organism>
<evidence type="ECO:0008006" key="3">
    <source>
        <dbReference type="Google" id="ProtNLM"/>
    </source>
</evidence>
<keyword evidence="2" id="KW-1185">Reference proteome</keyword>
<comment type="caution">
    <text evidence="1">The sequence shown here is derived from an EMBL/GenBank/DDBJ whole genome shotgun (WGS) entry which is preliminary data.</text>
</comment>
<dbReference type="OrthoDB" id="9801008at2"/>
<protein>
    <recommendedName>
        <fullName evidence="3">AraC family transcriptional regulator</fullName>
    </recommendedName>
</protein>
<dbReference type="RefSeq" id="WP_120472366.1">
    <property type="nucleotide sequence ID" value="NZ_RAYQ01000049.1"/>
</dbReference>
<gene>
    <name evidence="1" type="ORF">D7V94_21770</name>
</gene>
<reference evidence="1 2" key="1">
    <citation type="submission" date="2018-09" db="EMBL/GenBank/DDBJ databases">
        <title>Murine metabolic-syndrome-specific gut microbial biobank.</title>
        <authorList>
            <person name="Liu C."/>
        </authorList>
    </citation>
    <scope>NUCLEOTIDE SEQUENCE [LARGE SCALE GENOMIC DNA]</scope>
    <source>
        <strain evidence="1 2">0.1xD8-82</strain>
    </source>
</reference>
<evidence type="ECO:0000313" key="2">
    <source>
        <dbReference type="Proteomes" id="UP000280696"/>
    </source>
</evidence>
<dbReference type="Proteomes" id="UP000280696">
    <property type="component" value="Unassembled WGS sequence"/>
</dbReference>
<sequence>MALSDLFVCKLDAMVKEDMSAGDAVYSEIIVKKVEAFQMARYVMLSPNPEDDVNAYMENWARRSGLLKVSPDAMRIGWDFPFVPSEMTTRFGIHGYVAAYILQEGFETKCPGVEYAVQKEADYAVITIYNPFMAVDRIRGGYKKIMDFLAANGFCEEPKENVLSCFEYVYEKGSVTCMDVYIHVDSVSKTNSFTNFS</sequence>
<proteinExistence type="predicted"/>
<evidence type="ECO:0000313" key="1">
    <source>
        <dbReference type="EMBL" id="RKI87018.1"/>
    </source>
</evidence>
<name>A0A3A9A6W7_9FIRM</name>
<dbReference type="EMBL" id="RAYQ01000049">
    <property type="protein sequence ID" value="RKI87018.1"/>
    <property type="molecule type" value="Genomic_DNA"/>
</dbReference>
<accession>A0A3A9A6W7</accession>